<dbReference type="Proteomes" id="UP001154282">
    <property type="component" value="Unassembled WGS sequence"/>
</dbReference>
<evidence type="ECO:0000256" key="5">
    <source>
        <dbReference type="ARBA" id="ARBA00047606"/>
    </source>
</evidence>
<reference evidence="6" key="1">
    <citation type="submission" date="2022-08" db="EMBL/GenBank/DDBJ databases">
        <authorList>
            <person name="Gutierrez-Valencia J."/>
        </authorList>
    </citation>
    <scope>NUCLEOTIDE SEQUENCE</scope>
</reference>
<dbReference type="PANTHER" id="PTHR48048:SF45">
    <property type="entry name" value="GLYCOSYLTRANSFERASE"/>
    <property type="match status" value="1"/>
</dbReference>
<comment type="caution">
    <text evidence="6">The sequence shown here is derived from an EMBL/GenBank/DDBJ whole genome shotgun (WGS) entry which is preliminary data.</text>
</comment>
<proteinExistence type="inferred from homology"/>
<comment type="similarity">
    <text evidence="2">Belongs to the UDP-glycosyltransferase family.</text>
</comment>
<dbReference type="InterPro" id="IPR050481">
    <property type="entry name" value="UDP-glycosyltransf_plant"/>
</dbReference>
<dbReference type="GO" id="GO:0047213">
    <property type="term" value="F:anthocyanidin 3-O-glucosyltransferase activity"/>
    <property type="evidence" value="ECO:0007669"/>
    <property type="project" value="UniProtKB-EC"/>
</dbReference>
<dbReference type="InterPro" id="IPR002213">
    <property type="entry name" value="UDP_glucos_trans"/>
</dbReference>
<dbReference type="EMBL" id="CAMGYJ010000009">
    <property type="protein sequence ID" value="CAI0542116.1"/>
    <property type="molecule type" value="Genomic_DNA"/>
</dbReference>
<dbReference type="SUPFAM" id="SSF53756">
    <property type="entry name" value="UDP-Glycosyltransferase/glycogen phosphorylase"/>
    <property type="match status" value="2"/>
</dbReference>
<comment type="pathway">
    <text evidence="1">Pigment biosynthesis; anthocyanin biosynthesis.</text>
</comment>
<dbReference type="PANTHER" id="PTHR48048">
    <property type="entry name" value="GLYCOSYLTRANSFERASE"/>
    <property type="match status" value="1"/>
</dbReference>
<name>A0AAV0QBB0_9ROSI</name>
<sequence>MLELAEQLVNRDRRLAVTFCLMKMPFQQTSHDFKSSSGRIRFVDLEPTTLDPDTPRSIRFTSFIDGHAPQIKEAAASNNTAPSSRLAGFVLDMFCTSFINVANELGAPSYVFYTCGATCLAFMLHVQSLFDRGEFDPAELKDSDAELAIPGLRDPLQGKQLPSVVVEADWLPTVMRHTRRTREAKGILVNTFHDFESQAVASLTTGQTPPLYTVGPIIDLKLKKGDTAGEKEIVDWLDQQPKSSVVFLCFGSLASLDEEQVKEIAAALEASGRRFLWSLRKPPQKGKPEFYPSEYDDVKDGLPEGFLDRTAGLGKVIGWAPQTRVLAHSSVGGFVSHCGWNSTLESTWFGVPVATWPMQAEQQLNAVMLVKELEMAVEIRMSYRKLSGEVVPAEEIERGIRGLMAAENEGRRIKVKEMSDKCRKAVEEDGSSYHFVGRFIEDTLATAAELVFVPSPGAGHIFPMLELAEQLVSRDPRLSIAFCLMKMPFQKTSNYDFHPSASGRIRFVDLQPTAVDPETPPSDAFVSFIDGHAPQIKEAASSSNNTASSSSSRLAGFVLDMFCTSFIDVADELGAPSYVFYTCGATCLGFMLHVQSLFDRGEFDPAELKDSDAELAVPGLRDPLPGKLLPSAVVQPDWLPVLMRHTKRTRLSKGILVNTFHDFESNAVASLTTGQTPPLYTVGPIIDLKMKGDRTAGETEIVDWLDKQPESSVVFLCFGSMGSFDEEQVKEIAIALEASGQRFLWSLRKPPQKGKPEFFPSEYDDVKEGLPEGFLDRTDGLGKVIGWAPQTRILAHPSVGGFVSHCGWNSTLESTWFGVPVATWPMHAEQQLNAVMLVKELEVAVEIRMSYRKTSGEVVPAEEIERGIRGLMAAENEGRRIKAKEMSDKCRKAVEDGGSSYHSIGRFIEDVITD</sequence>
<dbReference type="Gene3D" id="3.40.50.2000">
    <property type="entry name" value="Glycogen Phosphorylase B"/>
    <property type="match status" value="4"/>
</dbReference>
<dbReference type="EC" id="2.4.1.115" evidence="3"/>
<keyword evidence="7" id="KW-1185">Reference proteome</keyword>
<dbReference type="AlphaFoldDB" id="A0AAV0QBB0"/>
<evidence type="ECO:0000256" key="1">
    <source>
        <dbReference type="ARBA" id="ARBA00004935"/>
    </source>
</evidence>
<dbReference type="Pfam" id="PF00201">
    <property type="entry name" value="UDPGT"/>
    <property type="match status" value="2"/>
</dbReference>
<organism evidence="6 7">
    <name type="scientific">Linum tenue</name>
    <dbReference type="NCBI Taxonomy" id="586396"/>
    <lineage>
        <taxon>Eukaryota</taxon>
        <taxon>Viridiplantae</taxon>
        <taxon>Streptophyta</taxon>
        <taxon>Embryophyta</taxon>
        <taxon>Tracheophyta</taxon>
        <taxon>Spermatophyta</taxon>
        <taxon>Magnoliopsida</taxon>
        <taxon>eudicotyledons</taxon>
        <taxon>Gunneridae</taxon>
        <taxon>Pentapetalae</taxon>
        <taxon>rosids</taxon>
        <taxon>fabids</taxon>
        <taxon>Malpighiales</taxon>
        <taxon>Linaceae</taxon>
        <taxon>Linum</taxon>
    </lineage>
</organism>
<dbReference type="FunFam" id="3.40.50.2000:FF:000056">
    <property type="entry name" value="Glycosyltransferase"/>
    <property type="match status" value="2"/>
</dbReference>
<evidence type="ECO:0000256" key="3">
    <source>
        <dbReference type="ARBA" id="ARBA00012585"/>
    </source>
</evidence>
<protein>
    <recommendedName>
        <fullName evidence="3">anthocyanidin 3-O-glucosyltransferase</fullName>
        <ecNumber evidence="3">2.4.1.115</ecNumber>
    </recommendedName>
</protein>
<evidence type="ECO:0000313" key="6">
    <source>
        <dbReference type="EMBL" id="CAI0542116.1"/>
    </source>
</evidence>
<keyword evidence="4" id="KW-0808">Transferase</keyword>
<evidence type="ECO:0000256" key="4">
    <source>
        <dbReference type="ARBA" id="ARBA00022679"/>
    </source>
</evidence>
<accession>A0AAV0QBB0</accession>
<evidence type="ECO:0000256" key="2">
    <source>
        <dbReference type="ARBA" id="ARBA00009995"/>
    </source>
</evidence>
<gene>
    <name evidence="6" type="ORF">LITE_LOCUS42366</name>
</gene>
<evidence type="ECO:0000313" key="7">
    <source>
        <dbReference type="Proteomes" id="UP001154282"/>
    </source>
</evidence>
<comment type="catalytic activity">
    <reaction evidence="5">
        <text>an anthocyanidin + UDP-alpha-D-glucose + H(+) = an anthocyanidin 3-O-beta-D-glucoside + UDP</text>
        <dbReference type="Rhea" id="RHEA:20093"/>
        <dbReference type="ChEBI" id="CHEBI:15378"/>
        <dbReference type="ChEBI" id="CHEBI:16307"/>
        <dbReference type="ChEBI" id="CHEBI:58223"/>
        <dbReference type="ChEBI" id="CHEBI:58885"/>
        <dbReference type="ChEBI" id="CHEBI:143576"/>
        <dbReference type="EC" id="2.4.1.115"/>
    </reaction>
</comment>
<dbReference type="CDD" id="cd03784">
    <property type="entry name" value="GT1_Gtf-like"/>
    <property type="match status" value="2"/>
</dbReference>